<comment type="caution">
    <text evidence="1">The sequence shown here is derived from an EMBL/GenBank/DDBJ whole genome shotgun (WGS) entry which is preliminary data.</text>
</comment>
<evidence type="ECO:0000313" key="1">
    <source>
        <dbReference type="EMBL" id="OGC88924.1"/>
    </source>
</evidence>
<dbReference type="EMBL" id="MEXB01000001">
    <property type="protein sequence ID" value="OGC88924.1"/>
    <property type="molecule type" value="Genomic_DNA"/>
</dbReference>
<gene>
    <name evidence="1" type="ORF">A2419_01005</name>
</gene>
<sequence>MNGIPSLLRLEEHRAMSNIELSGSVLDLGGDKRSNYKDFFKGEFSVTTLNLDEKTHPDITHDLEFPLPVENASFDGVLLINVLEHVFEYRQLIEGAAGAMRPGGTMVIVVPFLFPVHPSPRDFHRFTSDALTQELERVGLKVLSIEALGGGVFSAGYVLLDRLLPKPLRLCNFYTFRYVVYALDNLASQAAKITGKKYRSEDYALGFCVKASI</sequence>
<name>A0A1F4Y4V1_9BACT</name>
<dbReference type="AlphaFoldDB" id="A0A1F4Y4V1"/>
<accession>A0A1F4Y4V1</accession>
<dbReference type="CDD" id="cd02440">
    <property type="entry name" value="AdoMet_MTases"/>
    <property type="match status" value="1"/>
</dbReference>
<dbReference type="STRING" id="1797247.A2419_01005"/>
<evidence type="ECO:0000313" key="2">
    <source>
        <dbReference type="Proteomes" id="UP000176568"/>
    </source>
</evidence>
<organism evidence="1 2">
    <name type="scientific">Candidatus Adlerbacteria bacterium RIFOXYC1_FULL_48_26</name>
    <dbReference type="NCBI Taxonomy" id="1797247"/>
    <lineage>
        <taxon>Bacteria</taxon>
        <taxon>Candidatus Adleribacteriota</taxon>
    </lineage>
</organism>
<dbReference type="InterPro" id="IPR029063">
    <property type="entry name" value="SAM-dependent_MTases_sf"/>
</dbReference>
<proteinExistence type="predicted"/>
<dbReference type="SUPFAM" id="SSF53335">
    <property type="entry name" value="S-adenosyl-L-methionine-dependent methyltransferases"/>
    <property type="match status" value="1"/>
</dbReference>
<dbReference type="Proteomes" id="UP000176568">
    <property type="component" value="Unassembled WGS sequence"/>
</dbReference>
<dbReference type="Pfam" id="PF13489">
    <property type="entry name" value="Methyltransf_23"/>
    <property type="match status" value="1"/>
</dbReference>
<protein>
    <submittedName>
        <fullName evidence="1">Uncharacterized protein</fullName>
    </submittedName>
</protein>
<reference evidence="1 2" key="1">
    <citation type="journal article" date="2016" name="Nat. Commun.">
        <title>Thousands of microbial genomes shed light on interconnected biogeochemical processes in an aquifer system.</title>
        <authorList>
            <person name="Anantharaman K."/>
            <person name="Brown C.T."/>
            <person name="Hug L.A."/>
            <person name="Sharon I."/>
            <person name="Castelle C.J."/>
            <person name="Probst A.J."/>
            <person name="Thomas B.C."/>
            <person name="Singh A."/>
            <person name="Wilkins M.J."/>
            <person name="Karaoz U."/>
            <person name="Brodie E.L."/>
            <person name="Williams K.H."/>
            <person name="Hubbard S.S."/>
            <person name="Banfield J.F."/>
        </authorList>
    </citation>
    <scope>NUCLEOTIDE SEQUENCE [LARGE SCALE GENOMIC DNA]</scope>
</reference>
<dbReference type="Gene3D" id="3.40.50.150">
    <property type="entry name" value="Vaccinia Virus protein VP39"/>
    <property type="match status" value="1"/>
</dbReference>